<dbReference type="Gene3D" id="3.40.50.2000">
    <property type="entry name" value="Glycogen Phosphorylase B"/>
    <property type="match status" value="1"/>
</dbReference>
<evidence type="ECO:0000313" key="1">
    <source>
        <dbReference type="EMBL" id="GAA3930653.1"/>
    </source>
</evidence>
<keyword evidence="2" id="KW-1185">Reference proteome</keyword>
<gene>
    <name evidence="1" type="ORF">GCM10022383_06600</name>
</gene>
<dbReference type="SUPFAM" id="SSF53756">
    <property type="entry name" value="UDP-Glycosyltransferase/glycogen phosphorylase"/>
    <property type="match status" value="1"/>
</dbReference>
<proteinExistence type="predicted"/>
<evidence type="ECO:0008006" key="3">
    <source>
        <dbReference type="Google" id="ProtNLM"/>
    </source>
</evidence>
<reference evidence="2" key="1">
    <citation type="journal article" date="2019" name="Int. J. Syst. Evol. Microbiol.">
        <title>The Global Catalogue of Microorganisms (GCM) 10K type strain sequencing project: providing services to taxonomists for standard genome sequencing and annotation.</title>
        <authorList>
            <consortium name="The Broad Institute Genomics Platform"/>
            <consortium name="The Broad Institute Genome Sequencing Center for Infectious Disease"/>
            <person name="Wu L."/>
            <person name="Ma J."/>
        </authorList>
    </citation>
    <scope>NUCLEOTIDE SEQUENCE [LARGE SCALE GENOMIC DNA]</scope>
    <source>
        <strain evidence="2">JCM 17024</strain>
    </source>
</reference>
<sequence>MMKSNRRPPATVVFYDSKTGRGGGQAVLESLLMRMSDDDDVRLVMPSQGLTAVSIPPHVRTYTKFVELENDTIPGSDMLLICNTNAGMPALLRFARTLRAKSNSVRTFAIVHNYPMTLAKSAATRHFLKQFDDAVVVEPGLLSLHGDAHSPGWLSLDEPLTRSVDYIDRPIRRTGRVKSYGRPDPEKGLDLLPKIYSALTARGYTCEVALGGSLGSNRRYADQLRSSLAPWLVDGQRNSDWIDPGDVFVIASRAEAACLLAQEVLSRGAFGVVSRVGLMPYLSPDGTSMRGFAPGKTASAISAALDALTMPEEQFSAECLAGVALIEHRAGLWHDNVVNLIRQRRQVSA</sequence>
<accession>A0ABP7MUN2</accession>
<comment type="caution">
    <text evidence="1">The sequence shown here is derived from an EMBL/GenBank/DDBJ whole genome shotgun (WGS) entry which is preliminary data.</text>
</comment>
<organism evidence="1 2">
    <name type="scientific">Microbacterium soli</name>
    <dbReference type="NCBI Taxonomy" id="446075"/>
    <lineage>
        <taxon>Bacteria</taxon>
        <taxon>Bacillati</taxon>
        <taxon>Actinomycetota</taxon>
        <taxon>Actinomycetes</taxon>
        <taxon>Micrococcales</taxon>
        <taxon>Microbacteriaceae</taxon>
        <taxon>Microbacterium</taxon>
    </lineage>
</organism>
<evidence type="ECO:0000313" key="2">
    <source>
        <dbReference type="Proteomes" id="UP001501591"/>
    </source>
</evidence>
<name>A0ABP7MUN2_9MICO</name>
<dbReference type="RefSeq" id="WP_344818077.1">
    <property type="nucleotide sequence ID" value="NZ_BAABCP010000001.1"/>
</dbReference>
<dbReference type="EMBL" id="BAABCP010000001">
    <property type="protein sequence ID" value="GAA3930653.1"/>
    <property type="molecule type" value="Genomic_DNA"/>
</dbReference>
<dbReference type="Proteomes" id="UP001501591">
    <property type="component" value="Unassembled WGS sequence"/>
</dbReference>
<protein>
    <recommendedName>
        <fullName evidence="3">Glycosyltransferase</fullName>
    </recommendedName>
</protein>